<dbReference type="EMBL" id="CP001807">
    <property type="protein sequence ID" value="ACY48941.1"/>
    <property type="molecule type" value="Genomic_DNA"/>
</dbReference>
<keyword evidence="3" id="KW-1185">Reference proteome</keyword>
<dbReference type="Gene3D" id="3.30.160.150">
    <property type="entry name" value="Lipoprotein like domain"/>
    <property type="match status" value="1"/>
</dbReference>
<gene>
    <name evidence="2" type="ordered locus">Rmar_2060</name>
</gene>
<dbReference type="GO" id="GO:0043165">
    <property type="term" value="P:Gram-negative-bacterium-type cell outer membrane assembly"/>
    <property type="evidence" value="ECO:0007669"/>
    <property type="project" value="InterPro"/>
</dbReference>
<keyword evidence="1" id="KW-0812">Transmembrane</keyword>
<dbReference type="Proteomes" id="UP000002221">
    <property type="component" value="Chromosome"/>
</dbReference>
<dbReference type="KEGG" id="rmr:Rmar_2060"/>
<protein>
    <recommendedName>
        <fullName evidence="4">Lipopolysaccharide-assembly</fullName>
    </recommendedName>
</protein>
<reference evidence="2 3" key="1">
    <citation type="journal article" date="2009" name="Stand. Genomic Sci.">
        <title>Complete genome sequence of Rhodothermus marinus type strain (R-10).</title>
        <authorList>
            <person name="Nolan M."/>
            <person name="Tindall B.J."/>
            <person name="Pomrenke H."/>
            <person name="Lapidus A."/>
            <person name="Copeland A."/>
            <person name="Glavina Del Rio T."/>
            <person name="Lucas S."/>
            <person name="Chen F."/>
            <person name="Tice H."/>
            <person name="Cheng J.F."/>
            <person name="Saunders E."/>
            <person name="Han C."/>
            <person name="Bruce D."/>
            <person name="Goodwin L."/>
            <person name="Chain P."/>
            <person name="Pitluck S."/>
            <person name="Ovchinikova G."/>
            <person name="Pati A."/>
            <person name="Ivanova N."/>
            <person name="Mavromatis K."/>
            <person name="Chen A."/>
            <person name="Palaniappan K."/>
            <person name="Land M."/>
            <person name="Hauser L."/>
            <person name="Chang Y.J."/>
            <person name="Jeffries C.D."/>
            <person name="Brettin T."/>
            <person name="Goker M."/>
            <person name="Bristow J."/>
            <person name="Eisen J.A."/>
            <person name="Markowitz V."/>
            <person name="Hugenholtz P."/>
            <person name="Kyrpides N.C."/>
            <person name="Klenk H.P."/>
            <person name="Detter J.C."/>
        </authorList>
    </citation>
    <scope>NUCLEOTIDE SEQUENCE [LARGE SCALE GENOMIC DNA]</scope>
    <source>
        <strain evidence="3">ATCC 43812 / DSM 4252 / R-10</strain>
    </source>
</reference>
<dbReference type="HOGENOM" id="CLU_114082_0_3_10"/>
<dbReference type="GO" id="GO:0019867">
    <property type="term" value="C:outer membrane"/>
    <property type="evidence" value="ECO:0007669"/>
    <property type="project" value="InterPro"/>
</dbReference>
<dbReference type="eggNOG" id="ENOG5030SMI">
    <property type="taxonomic scope" value="Bacteria"/>
</dbReference>
<dbReference type="STRING" id="518766.Rmar_2060"/>
<name>D0MD29_RHOM4</name>
<sequence>MRTRCTMISKKSYKRWVWLWWIGWLALGGCAYYSFTGAAIPSHLQTIAIPLVEDRSNSPFTNLDQQLTELLIERFVNQTRLTLEPDPEAADALLEVRIDRYTNEPTAVGGAERAERNRVTITVTVRYVDQVNDQVLLARSFSAFEEYDPIAQGLAGEEETARLVLRNLADDIFTAATSNW</sequence>
<accession>D0MD29</accession>
<dbReference type="AlphaFoldDB" id="D0MD29"/>
<dbReference type="Pfam" id="PF04390">
    <property type="entry name" value="LptE"/>
    <property type="match status" value="1"/>
</dbReference>
<evidence type="ECO:0000256" key="1">
    <source>
        <dbReference type="SAM" id="Phobius"/>
    </source>
</evidence>
<keyword evidence="1" id="KW-0472">Membrane</keyword>
<dbReference type="PROSITE" id="PS51257">
    <property type="entry name" value="PROKAR_LIPOPROTEIN"/>
    <property type="match status" value="1"/>
</dbReference>
<evidence type="ECO:0008006" key="4">
    <source>
        <dbReference type="Google" id="ProtNLM"/>
    </source>
</evidence>
<proteinExistence type="predicted"/>
<evidence type="ECO:0000313" key="2">
    <source>
        <dbReference type="EMBL" id="ACY48941.1"/>
    </source>
</evidence>
<keyword evidence="1" id="KW-1133">Transmembrane helix</keyword>
<evidence type="ECO:0000313" key="3">
    <source>
        <dbReference type="Proteomes" id="UP000002221"/>
    </source>
</evidence>
<dbReference type="InterPro" id="IPR007485">
    <property type="entry name" value="LPS_assembly_LptE"/>
</dbReference>
<feature type="transmembrane region" description="Helical" evidence="1">
    <location>
        <begin position="16"/>
        <end position="35"/>
    </location>
</feature>
<organism evidence="2 3">
    <name type="scientific">Rhodothermus marinus (strain ATCC 43812 / DSM 4252 / R-10)</name>
    <name type="common">Rhodothermus obamensis</name>
    <dbReference type="NCBI Taxonomy" id="518766"/>
    <lineage>
        <taxon>Bacteria</taxon>
        <taxon>Pseudomonadati</taxon>
        <taxon>Rhodothermota</taxon>
        <taxon>Rhodothermia</taxon>
        <taxon>Rhodothermales</taxon>
        <taxon>Rhodothermaceae</taxon>
        <taxon>Rhodothermus</taxon>
    </lineage>
</organism>